<protein>
    <recommendedName>
        <fullName evidence="4">Secreted protein</fullName>
    </recommendedName>
</protein>
<comment type="caution">
    <text evidence="2">The sequence shown here is derived from an EMBL/GenBank/DDBJ whole genome shotgun (WGS) entry which is preliminary data.</text>
</comment>
<gene>
    <name evidence="2" type="ORF">NC653_037962</name>
</gene>
<keyword evidence="3" id="KW-1185">Reference proteome</keyword>
<evidence type="ECO:0000313" key="3">
    <source>
        <dbReference type="Proteomes" id="UP001164929"/>
    </source>
</evidence>
<accession>A0AAD6LFG9</accession>
<feature type="chain" id="PRO_5042044052" description="Secreted protein" evidence="1">
    <location>
        <begin position="22"/>
        <end position="78"/>
    </location>
</feature>
<keyword evidence="1" id="KW-0732">Signal</keyword>
<name>A0AAD6LFG9_9ROSI</name>
<evidence type="ECO:0000256" key="1">
    <source>
        <dbReference type="SAM" id="SignalP"/>
    </source>
</evidence>
<proteinExistence type="predicted"/>
<feature type="signal peptide" evidence="1">
    <location>
        <begin position="1"/>
        <end position="21"/>
    </location>
</feature>
<evidence type="ECO:0000313" key="2">
    <source>
        <dbReference type="EMBL" id="KAJ6959762.1"/>
    </source>
</evidence>
<evidence type="ECO:0008006" key="4">
    <source>
        <dbReference type="Google" id="ProtNLM"/>
    </source>
</evidence>
<dbReference type="AlphaFoldDB" id="A0AAD6LFG9"/>
<dbReference type="EMBL" id="JAQIZT010000017">
    <property type="protein sequence ID" value="KAJ6959762.1"/>
    <property type="molecule type" value="Genomic_DNA"/>
</dbReference>
<reference evidence="2" key="1">
    <citation type="journal article" date="2023" name="Mol. Ecol. Resour.">
        <title>Chromosome-level genome assembly of a triploid poplar Populus alba 'Berolinensis'.</title>
        <authorList>
            <person name="Chen S."/>
            <person name="Yu Y."/>
            <person name="Wang X."/>
            <person name="Wang S."/>
            <person name="Zhang T."/>
            <person name="Zhou Y."/>
            <person name="He R."/>
            <person name="Meng N."/>
            <person name="Wang Y."/>
            <person name="Liu W."/>
            <person name="Liu Z."/>
            <person name="Liu J."/>
            <person name="Guo Q."/>
            <person name="Huang H."/>
            <person name="Sederoff R.R."/>
            <person name="Wang G."/>
            <person name="Qu G."/>
            <person name="Chen S."/>
        </authorList>
    </citation>
    <scope>NUCLEOTIDE SEQUENCE</scope>
    <source>
        <strain evidence="2">SC-2020</strain>
    </source>
</reference>
<sequence length="78" mass="9034">MKRSLYLQGLICGLFLPPVLPEWNALVLRCRVCVRTMIYGSTGTWRSLEMRPKHKVLATGKLDQFSRYRCFLLDLMAA</sequence>
<dbReference type="Proteomes" id="UP001164929">
    <property type="component" value="Chromosome 17"/>
</dbReference>
<organism evidence="2 3">
    <name type="scientific">Populus alba x Populus x berolinensis</name>
    <dbReference type="NCBI Taxonomy" id="444605"/>
    <lineage>
        <taxon>Eukaryota</taxon>
        <taxon>Viridiplantae</taxon>
        <taxon>Streptophyta</taxon>
        <taxon>Embryophyta</taxon>
        <taxon>Tracheophyta</taxon>
        <taxon>Spermatophyta</taxon>
        <taxon>Magnoliopsida</taxon>
        <taxon>eudicotyledons</taxon>
        <taxon>Gunneridae</taxon>
        <taxon>Pentapetalae</taxon>
        <taxon>rosids</taxon>
        <taxon>fabids</taxon>
        <taxon>Malpighiales</taxon>
        <taxon>Salicaceae</taxon>
        <taxon>Saliceae</taxon>
        <taxon>Populus</taxon>
    </lineage>
</organism>